<name>A0A3N4LQP6_9PEZI</name>
<dbReference type="GO" id="GO:0033617">
    <property type="term" value="P:mitochondrial respiratory chain complex IV assembly"/>
    <property type="evidence" value="ECO:0007669"/>
    <property type="project" value="TreeGrafter"/>
</dbReference>
<feature type="region of interest" description="Disordered" evidence="1">
    <location>
        <begin position="46"/>
        <end position="86"/>
    </location>
</feature>
<evidence type="ECO:0000256" key="2">
    <source>
        <dbReference type="SAM" id="SignalP"/>
    </source>
</evidence>
<dbReference type="PANTHER" id="PTHR40020:SF1">
    <property type="entry name" value="CYTOCHROME C OXIDASE ASSEMBLY FACTOR 2"/>
    <property type="match status" value="1"/>
</dbReference>
<dbReference type="OrthoDB" id="5410040at2759"/>
<gene>
    <name evidence="3" type="ORF">L211DRAFT_849159</name>
</gene>
<dbReference type="EMBL" id="ML121543">
    <property type="protein sequence ID" value="RPB23998.1"/>
    <property type="molecule type" value="Genomic_DNA"/>
</dbReference>
<dbReference type="Proteomes" id="UP000267821">
    <property type="component" value="Unassembled WGS sequence"/>
</dbReference>
<reference evidence="3 4" key="1">
    <citation type="journal article" date="2018" name="Nat. Ecol. Evol.">
        <title>Pezizomycetes genomes reveal the molecular basis of ectomycorrhizal truffle lifestyle.</title>
        <authorList>
            <person name="Murat C."/>
            <person name="Payen T."/>
            <person name="Noel B."/>
            <person name="Kuo A."/>
            <person name="Morin E."/>
            <person name="Chen J."/>
            <person name="Kohler A."/>
            <person name="Krizsan K."/>
            <person name="Balestrini R."/>
            <person name="Da Silva C."/>
            <person name="Montanini B."/>
            <person name="Hainaut M."/>
            <person name="Levati E."/>
            <person name="Barry K.W."/>
            <person name="Belfiori B."/>
            <person name="Cichocki N."/>
            <person name="Clum A."/>
            <person name="Dockter R.B."/>
            <person name="Fauchery L."/>
            <person name="Guy J."/>
            <person name="Iotti M."/>
            <person name="Le Tacon F."/>
            <person name="Lindquist E.A."/>
            <person name="Lipzen A."/>
            <person name="Malagnac F."/>
            <person name="Mello A."/>
            <person name="Molinier V."/>
            <person name="Miyauchi S."/>
            <person name="Poulain J."/>
            <person name="Riccioni C."/>
            <person name="Rubini A."/>
            <person name="Sitrit Y."/>
            <person name="Splivallo R."/>
            <person name="Traeger S."/>
            <person name="Wang M."/>
            <person name="Zifcakova L."/>
            <person name="Wipf D."/>
            <person name="Zambonelli A."/>
            <person name="Paolocci F."/>
            <person name="Nowrousian M."/>
            <person name="Ottonello S."/>
            <person name="Baldrian P."/>
            <person name="Spatafora J.W."/>
            <person name="Henrissat B."/>
            <person name="Nagy L.G."/>
            <person name="Aury J.M."/>
            <person name="Wincker P."/>
            <person name="Grigoriev I.V."/>
            <person name="Bonfante P."/>
            <person name="Martin F.M."/>
        </authorList>
    </citation>
    <scope>NUCLEOTIDE SEQUENCE [LARGE SCALE GENOMIC DNA]</scope>
    <source>
        <strain evidence="3 4">ATCC MYA-4762</strain>
    </source>
</reference>
<keyword evidence="2" id="KW-0732">Signal</keyword>
<proteinExistence type="predicted"/>
<dbReference type="GO" id="GO:0005759">
    <property type="term" value="C:mitochondrial matrix"/>
    <property type="evidence" value="ECO:0007669"/>
    <property type="project" value="TreeGrafter"/>
</dbReference>
<accession>A0A3N4LQP6</accession>
<dbReference type="InParanoid" id="A0A3N4LQP6"/>
<dbReference type="PANTHER" id="PTHR40020">
    <property type="entry name" value="CYTOCHROME C OXIDASE ASSEMBLY FACTOR 2"/>
    <property type="match status" value="1"/>
</dbReference>
<feature type="compositionally biased region" description="Basic and acidic residues" evidence="1">
    <location>
        <begin position="57"/>
        <end position="70"/>
    </location>
</feature>
<dbReference type="AlphaFoldDB" id="A0A3N4LQP6"/>
<protein>
    <submittedName>
        <fullName evidence="3">Uncharacterized protein</fullName>
    </submittedName>
</protein>
<evidence type="ECO:0000313" key="4">
    <source>
        <dbReference type="Proteomes" id="UP000267821"/>
    </source>
</evidence>
<evidence type="ECO:0000256" key="1">
    <source>
        <dbReference type="SAM" id="MobiDB-lite"/>
    </source>
</evidence>
<evidence type="ECO:0000313" key="3">
    <source>
        <dbReference type="EMBL" id="RPB23998.1"/>
    </source>
</evidence>
<feature type="signal peptide" evidence="2">
    <location>
        <begin position="1"/>
        <end position="23"/>
    </location>
</feature>
<sequence>MPPHLHPRSLSTTSLFSTTLALAFMVVAVPHILPCPVRGPPWGYRVDATGSQEEEGDKFYKDDGETAKEERRRRRRREERKCPIPRGGGGLVEELRKWMGGTSEGEGVREVVFEKRLGGSR</sequence>
<feature type="chain" id="PRO_5018237265" evidence="2">
    <location>
        <begin position="24"/>
        <end position="121"/>
    </location>
</feature>
<keyword evidence="4" id="KW-1185">Reference proteome</keyword>
<organism evidence="3 4">
    <name type="scientific">Terfezia boudieri ATCC MYA-4762</name>
    <dbReference type="NCBI Taxonomy" id="1051890"/>
    <lineage>
        <taxon>Eukaryota</taxon>
        <taxon>Fungi</taxon>
        <taxon>Dikarya</taxon>
        <taxon>Ascomycota</taxon>
        <taxon>Pezizomycotina</taxon>
        <taxon>Pezizomycetes</taxon>
        <taxon>Pezizales</taxon>
        <taxon>Pezizaceae</taxon>
        <taxon>Terfezia</taxon>
    </lineage>
</organism>